<evidence type="ECO:0000259" key="1">
    <source>
        <dbReference type="Pfam" id="PF00483"/>
    </source>
</evidence>
<name>A0A932ZSZ0_UNCTE</name>
<dbReference type="Pfam" id="PF00483">
    <property type="entry name" value="NTP_transferase"/>
    <property type="match status" value="1"/>
</dbReference>
<dbReference type="InterPro" id="IPR029044">
    <property type="entry name" value="Nucleotide-diphossugar_trans"/>
</dbReference>
<evidence type="ECO:0000313" key="3">
    <source>
        <dbReference type="Proteomes" id="UP000752292"/>
    </source>
</evidence>
<dbReference type="InterPro" id="IPR050486">
    <property type="entry name" value="Mannose-1P_guanyltransferase"/>
</dbReference>
<comment type="caution">
    <text evidence="2">The sequence shown here is derived from an EMBL/GenBank/DDBJ whole genome shotgun (WGS) entry which is preliminary data.</text>
</comment>
<protein>
    <submittedName>
        <fullName evidence="2">NDP-sugar synthase</fullName>
    </submittedName>
</protein>
<dbReference type="InterPro" id="IPR005835">
    <property type="entry name" value="NTP_transferase_dom"/>
</dbReference>
<feature type="domain" description="Nucleotidyl transferase" evidence="1">
    <location>
        <begin position="9"/>
        <end position="243"/>
    </location>
</feature>
<evidence type="ECO:0000313" key="2">
    <source>
        <dbReference type="EMBL" id="MBI4250894.1"/>
    </source>
</evidence>
<proteinExistence type="predicted"/>
<reference evidence="2" key="1">
    <citation type="submission" date="2020-07" db="EMBL/GenBank/DDBJ databases">
        <title>Huge and variable diversity of episymbiotic CPR bacteria and DPANN archaea in groundwater ecosystems.</title>
        <authorList>
            <person name="He C.Y."/>
            <person name="Keren R."/>
            <person name="Whittaker M."/>
            <person name="Farag I.F."/>
            <person name="Doudna J."/>
            <person name="Cate J.H.D."/>
            <person name="Banfield J.F."/>
        </authorList>
    </citation>
    <scope>NUCLEOTIDE SEQUENCE</scope>
    <source>
        <strain evidence="2">NC_groundwater_1370_Ag_S-0.2um_69_93</strain>
    </source>
</reference>
<accession>A0A932ZSZ0</accession>
<dbReference type="Proteomes" id="UP000752292">
    <property type="component" value="Unassembled WGS sequence"/>
</dbReference>
<dbReference type="PANTHER" id="PTHR22572">
    <property type="entry name" value="SUGAR-1-PHOSPHATE GUANYL TRANSFERASE"/>
    <property type="match status" value="1"/>
</dbReference>
<dbReference type="SUPFAM" id="SSF53448">
    <property type="entry name" value="Nucleotide-diphospho-sugar transferases"/>
    <property type="match status" value="1"/>
</dbReference>
<sequence>MNGQGGVRGFILAAGRGVRMGPLGQRVPKPLWPLGGLPLIGFALHKLRLAGVREVGINLHHGAEAIRAALGDRPSGLVARFFFEPEILGTAGGLKNAEGFLRETGEPFFVLNADAPCGADLGEALAHHLRGGFLATLVLRESPDAGRYGMLAADEAGRLRRFLRAQAPGAPQGRLTEAMFTGMSVLSPGILDRIPAGRPCGISEEIYPRLIEEGMPLGAVLTRTGWADVGTPERFLAAQEDLLAGRFVPEFPWPCGDHVLASGSPSGWGEGRIEPPVLLSGEARLERGAIAGPFSIVMRGATLLAGASIARSVMFPGARAASGVRLDQCIVGPEALAAPPGGEARRAVFLAGDGRPIPFGE</sequence>
<dbReference type="AlphaFoldDB" id="A0A932ZSZ0"/>
<dbReference type="EMBL" id="JACQRX010000018">
    <property type="protein sequence ID" value="MBI4250894.1"/>
    <property type="molecule type" value="Genomic_DNA"/>
</dbReference>
<gene>
    <name evidence="2" type="ORF">HY618_00405</name>
</gene>
<dbReference type="Gene3D" id="3.90.550.10">
    <property type="entry name" value="Spore Coat Polysaccharide Biosynthesis Protein SpsA, Chain A"/>
    <property type="match status" value="1"/>
</dbReference>
<organism evidence="2 3">
    <name type="scientific">Tectimicrobiota bacterium</name>
    <dbReference type="NCBI Taxonomy" id="2528274"/>
    <lineage>
        <taxon>Bacteria</taxon>
        <taxon>Pseudomonadati</taxon>
        <taxon>Nitrospinota/Tectimicrobiota group</taxon>
        <taxon>Candidatus Tectimicrobiota</taxon>
    </lineage>
</organism>